<keyword evidence="6 12" id="KW-0812">Transmembrane</keyword>
<proteinExistence type="inferred from homology"/>
<dbReference type="Gene3D" id="1.20.950.20">
    <property type="entry name" value="Transmembrane di-heme cytochromes, Chain C"/>
    <property type="match status" value="1"/>
</dbReference>
<evidence type="ECO:0000256" key="4">
    <source>
        <dbReference type="ARBA" id="ARBA00022475"/>
    </source>
</evidence>
<dbReference type="PRINTS" id="PR00161">
    <property type="entry name" value="NIHGNASECYTB"/>
</dbReference>
<evidence type="ECO:0000256" key="7">
    <source>
        <dbReference type="ARBA" id="ARBA00022723"/>
    </source>
</evidence>
<sequence>MSKRFVKVYPRFERLWHWTQVLLIFVLMFTGLRVSGVHALIPFGPAVMLHTIAALTLLVVWIFATFWLFTTGTWRQFLPKVEGMLATARYYAYGIFKGEEPPYQKQMLRKHNPLQAATYFGLKWFVFPAIWVSGIIYLTYNFWDSGSDSTFVLEVVRNIHLLAAYVIFAFVIVHVYLLTTGHGFREHVKPMVTGYDCIELTPEQEAYLETNEPGRLKPVTPAE</sequence>
<dbReference type="RefSeq" id="WP_107817674.1">
    <property type="nucleotide sequence ID" value="NZ_QAOH01000016.1"/>
</dbReference>
<evidence type="ECO:0000256" key="12">
    <source>
        <dbReference type="SAM" id="Phobius"/>
    </source>
</evidence>
<dbReference type="InterPro" id="IPR016174">
    <property type="entry name" value="Di-haem_cyt_TM"/>
</dbReference>
<evidence type="ECO:0000256" key="2">
    <source>
        <dbReference type="ARBA" id="ARBA00008622"/>
    </source>
</evidence>
<comment type="caution">
    <text evidence="14">The sequence shown here is derived from an EMBL/GenBank/DDBJ whole genome shotgun (WGS) entry which is preliminary data.</text>
</comment>
<name>A0A2T5H900_9RHOB</name>
<dbReference type="Pfam" id="PF01292">
    <property type="entry name" value="Ni_hydr_CYTB"/>
    <property type="match status" value="1"/>
</dbReference>
<keyword evidence="11 12" id="KW-0472">Membrane</keyword>
<evidence type="ECO:0000256" key="6">
    <source>
        <dbReference type="ARBA" id="ARBA00022692"/>
    </source>
</evidence>
<protein>
    <submittedName>
        <fullName evidence="14">Ni,Fe-hydrogenase I cytochrome b subunit</fullName>
    </submittedName>
</protein>
<accession>A0A2T5H900</accession>
<dbReference type="Proteomes" id="UP000244077">
    <property type="component" value="Unassembled WGS sequence"/>
</dbReference>
<dbReference type="GO" id="GO:0009055">
    <property type="term" value="F:electron transfer activity"/>
    <property type="evidence" value="ECO:0007669"/>
    <property type="project" value="InterPro"/>
</dbReference>
<evidence type="ECO:0000256" key="8">
    <source>
        <dbReference type="ARBA" id="ARBA00022982"/>
    </source>
</evidence>
<dbReference type="PANTHER" id="PTHR30485">
    <property type="entry name" value="NI/FE-HYDROGENASE 1 B-TYPE CYTOCHROME SUBUNIT"/>
    <property type="match status" value="1"/>
</dbReference>
<keyword evidence="3" id="KW-0813">Transport</keyword>
<evidence type="ECO:0000256" key="5">
    <source>
        <dbReference type="ARBA" id="ARBA00022617"/>
    </source>
</evidence>
<evidence type="ECO:0000259" key="13">
    <source>
        <dbReference type="Pfam" id="PF01292"/>
    </source>
</evidence>
<dbReference type="InterPro" id="IPR000516">
    <property type="entry name" value="Ni-dep_Hydgase_cyt-B"/>
</dbReference>
<keyword evidence="7" id="KW-0479">Metal-binding</keyword>
<gene>
    <name evidence="14" type="ORF">C8N42_11659</name>
</gene>
<evidence type="ECO:0000256" key="9">
    <source>
        <dbReference type="ARBA" id="ARBA00022989"/>
    </source>
</evidence>
<organism evidence="14 15">
    <name type="scientific">Celeribacter persicus</name>
    <dbReference type="NCBI Taxonomy" id="1651082"/>
    <lineage>
        <taxon>Bacteria</taxon>
        <taxon>Pseudomonadati</taxon>
        <taxon>Pseudomonadota</taxon>
        <taxon>Alphaproteobacteria</taxon>
        <taxon>Rhodobacterales</taxon>
        <taxon>Roseobacteraceae</taxon>
        <taxon>Celeribacter</taxon>
    </lineage>
</organism>
<reference evidence="14 15" key="1">
    <citation type="submission" date="2018-04" db="EMBL/GenBank/DDBJ databases">
        <title>Genomic Encyclopedia of Archaeal and Bacterial Type Strains, Phase II (KMG-II): from individual species to whole genera.</title>
        <authorList>
            <person name="Goeker M."/>
        </authorList>
    </citation>
    <scope>NUCLEOTIDE SEQUENCE [LARGE SCALE GENOMIC DNA]</scope>
    <source>
        <strain evidence="14 15">DSM 100434</strain>
    </source>
</reference>
<dbReference type="GO" id="GO:0005886">
    <property type="term" value="C:plasma membrane"/>
    <property type="evidence" value="ECO:0007669"/>
    <property type="project" value="UniProtKB-SubCell"/>
</dbReference>
<keyword evidence="10" id="KW-0408">Iron</keyword>
<dbReference type="InterPro" id="IPR011577">
    <property type="entry name" value="Cyt_b561_bac/Ni-Hgenase"/>
</dbReference>
<dbReference type="AlphaFoldDB" id="A0A2T5H900"/>
<evidence type="ECO:0000256" key="3">
    <source>
        <dbReference type="ARBA" id="ARBA00022448"/>
    </source>
</evidence>
<feature type="transmembrane region" description="Helical" evidence="12">
    <location>
        <begin position="21"/>
        <end position="41"/>
    </location>
</feature>
<evidence type="ECO:0000256" key="10">
    <source>
        <dbReference type="ARBA" id="ARBA00023004"/>
    </source>
</evidence>
<comment type="similarity">
    <text evidence="2">Belongs to the HupC/HyaC/HydC family.</text>
</comment>
<dbReference type="GO" id="GO:0022904">
    <property type="term" value="P:respiratory electron transport chain"/>
    <property type="evidence" value="ECO:0007669"/>
    <property type="project" value="InterPro"/>
</dbReference>
<dbReference type="SUPFAM" id="SSF81342">
    <property type="entry name" value="Transmembrane di-heme cytochromes"/>
    <property type="match status" value="1"/>
</dbReference>
<feature type="transmembrane region" description="Helical" evidence="12">
    <location>
        <begin position="47"/>
        <end position="70"/>
    </location>
</feature>
<evidence type="ECO:0000256" key="1">
    <source>
        <dbReference type="ARBA" id="ARBA00004651"/>
    </source>
</evidence>
<evidence type="ECO:0000313" key="14">
    <source>
        <dbReference type="EMBL" id="PTQ68044.1"/>
    </source>
</evidence>
<evidence type="ECO:0000313" key="15">
    <source>
        <dbReference type="Proteomes" id="UP000244077"/>
    </source>
</evidence>
<feature type="transmembrane region" description="Helical" evidence="12">
    <location>
        <begin position="116"/>
        <end position="139"/>
    </location>
</feature>
<dbReference type="InterPro" id="IPR051542">
    <property type="entry name" value="Hydrogenase_cytochrome"/>
</dbReference>
<feature type="domain" description="Cytochrome b561 bacterial/Ni-hydrogenase" evidence="13">
    <location>
        <begin position="8"/>
        <end position="194"/>
    </location>
</feature>
<keyword evidence="5" id="KW-0349">Heme</keyword>
<dbReference type="PANTHER" id="PTHR30485:SF1">
    <property type="entry name" value="CYTOCHROME YDHU-RELATED"/>
    <property type="match status" value="1"/>
</dbReference>
<dbReference type="EMBL" id="QAOH01000016">
    <property type="protein sequence ID" value="PTQ68044.1"/>
    <property type="molecule type" value="Genomic_DNA"/>
</dbReference>
<keyword evidence="15" id="KW-1185">Reference proteome</keyword>
<dbReference type="GO" id="GO:0005506">
    <property type="term" value="F:iron ion binding"/>
    <property type="evidence" value="ECO:0007669"/>
    <property type="project" value="InterPro"/>
</dbReference>
<evidence type="ECO:0000256" key="11">
    <source>
        <dbReference type="ARBA" id="ARBA00023136"/>
    </source>
</evidence>
<comment type="subcellular location">
    <subcellularLocation>
        <location evidence="1">Cell membrane</location>
        <topology evidence="1">Multi-pass membrane protein</topology>
    </subcellularLocation>
</comment>
<dbReference type="GO" id="GO:0020037">
    <property type="term" value="F:heme binding"/>
    <property type="evidence" value="ECO:0007669"/>
    <property type="project" value="TreeGrafter"/>
</dbReference>
<keyword evidence="4" id="KW-1003">Cell membrane</keyword>
<dbReference type="OrthoDB" id="1117555at2"/>
<keyword evidence="9 12" id="KW-1133">Transmembrane helix</keyword>
<keyword evidence="8" id="KW-0249">Electron transport</keyword>
<feature type="transmembrane region" description="Helical" evidence="12">
    <location>
        <begin position="159"/>
        <end position="179"/>
    </location>
</feature>